<feature type="compositionally biased region" description="Low complexity" evidence="2">
    <location>
        <begin position="185"/>
        <end position="199"/>
    </location>
</feature>
<feature type="region of interest" description="Disordered" evidence="2">
    <location>
        <begin position="1"/>
        <end position="94"/>
    </location>
</feature>
<evidence type="ECO:0000313" key="3">
    <source>
        <dbReference type="EMBL" id="KAK4217427.1"/>
    </source>
</evidence>
<gene>
    <name evidence="3" type="ORF">QBC37DRAFT_276972</name>
</gene>
<feature type="region of interest" description="Disordered" evidence="2">
    <location>
        <begin position="386"/>
        <end position="406"/>
    </location>
</feature>
<accession>A0AAN6YIS3</accession>
<sequence length="657" mass="73322">MTSKSSFLPRLAFSRGDGPILPLHNYSSPPIRKKASEYALSDLSPRPDDRLLDSDPQKHLPYDYDSRSQSPTVPFADDGVKQRPLFTGPPPPIATSRLLYRDEEDTDSFRPPRALEGSSLVRNINSVLFDRSSQVRPRDQKKDYEPDAIWRNLQHRERALQKELQLLLDAQSAGLAAHLDPNAPPSSSARSDASDAGSSTPTDSSMSHRRRPHASFEQPIRATPTGEIIPVRQPRKKPLGLRATRAGLARNITLLADLKAEEDANLASALSVRKKALSQLRKLAVRKDGIAEELRTLEASEEAPLSQDIRELEEEHQGVTTEISELEERLVGLRNRRRWLEGRMEDTKNLREASLSGYKGALKEVDSKVLTILRKPPVKPLDIEAIAGPPMSNSHELVDQSPGGTEFLRMRPERRTIEMAREWWEGEVRILERRKQEVDKERTALEEGVEVWKTAVELITNFETGLRQELRGGQAENAGKGKSVALTPEQAMHGQLEKMATVMAGLGECLQIAEERGWNLLICAIGAELEAFREAEGLLRQALRATGSGLEKTDSNSSSRNNSIHKSNNLVDLQEEKEGSPDDVAEKKDRSILDESDNEVPPDLLASSVSTLPQHGQERDQRQVEVQSPALSRDDSLMSENEVPPEFLAEHDDHEVE</sequence>
<proteinExistence type="predicted"/>
<name>A0AAN6YIS3_9PEZI</name>
<evidence type="ECO:0000256" key="2">
    <source>
        <dbReference type="SAM" id="MobiDB-lite"/>
    </source>
</evidence>
<feature type="region of interest" description="Disordered" evidence="2">
    <location>
        <begin position="177"/>
        <end position="228"/>
    </location>
</feature>
<evidence type="ECO:0000256" key="1">
    <source>
        <dbReference type="SAM" id="Coils"/>
    </source>
</evidence>
<feature type="compositionally biased region" description="Basic and acidic residues" evidence="2">
    <location>
        <begin position="648"/>
        <end position="657"/>
    </location>
</feature>
<reference evidence="3" key="1">
    <citation type="journal article" date="2023" name="Mol. Phylogenet. Evol.">
        <title>Genome-scale phylogeny and comparative genomics of the fungal order Sordariales.</title>
        <authorList>
            <person name="Hensen N."/>
            <person name="Bonometti L."/>
            <person name="Westerberg I."/>
            <person name="Brannstrom I.O."/>
            <person name="Guillou S."/>
            <person name="Cros-Aarteil S."/>
            <person name="Calhoun S."/>
            <person name="Haridas S."/>
            <person name="Kuo A."/>
            <person name="Mondo S."/>
            <person name="Pangilinan J."/>
            <person name="Riley R."/>
            <person name="LaButti K."/>
            <person name="Andreopoulos B."/>
            <person name="Lipzen A."/>
            <person name="Chen C."/>
            <person name="Yan M."/>
            <person name="Daum C."/>
            <person name="Ng V."/>
            <person name="Clum A."/>
            <person name="Steindorff A."/>
            <person name="Ohm R.A."/>
            <person name="Martin F."/>
            <person name="Silar P."/>
            <person name="Natvig D.O."/>
            <person name="Lalanne C."/>
            <person name="Gautier V."/>
            <person name="Ament-Velasquez S.L."/>
            <person name="Kruys A."/>
            <person name="Hutchinson M.I."/>
            <person name="Powell A.J."/>
            <person name="Barry K."/>
            <person name="Miller A.N."/>
            <person name="Grigoriev I.V."/>
            <person name="Debuchy R."/>
            <person name="Gladieux P."/>
            <person name="Hiltunen Thoren M."/>
            <person name="Johannesson H."/>
        </authorList>
    </citation>
    <scope>NUCLEOTIDE SEQUENCE</scope>
    <source>
        <strain evidence="3">PSN293</strain>
    </source>
</reference>
<evidence type="ECO:0000313" key="4">
    <source>
        <dbReference type="Proteomes" id="UP001301769"/>
    </source>
</evidence>
<evidence type="ECO:0008006" key="5">
    <source>
        <dbReference type="Google" id="ProtNLM"/>
    </source>
</evidence>
<reference evidence="3" key="2">
    <citation type="submission" date="2023-05" db="EMBL/GenBank/DDBJ databases">
        <authorList>
            <consortium name="Lawrence Berkeley National Laboratory"/>
            <person name="Steindorff A."/>
            <person name="Hensen N."/>
            <person name="Bonometti L."/>
            <person name="Westerberg I."/>
            <person name="Brannstrom I.O."/>
            <person name="Guillou S."/>
            <person name="Cros-Aarteil S."/>
            <person name="Calhoun S."/>
            <person name="Haridas S."/>
            <person name="Kuo A."/>
            <person name="Mondo S."/>
            <person name="Pangilinan J."/>
            <person name="Riley R."/>
            <person name="Labutti K."/>
            <person name="Andreopoulos B."/>
            <person name="Lipzen A."/>
            <person name="Chen C."/>
            <person name="Yanf M."/>
            <person name="Daum C."/>
            <person name="Ng V."/>
            <person name="Clum A."/>
            <person name="Ohm R."/>
            <person name="Martin F."/>
            <person name="Silar P."/>
            <person name="Natvig D."/>
            <person name="Lalanne C."/>
            <person name="Gautier V."/>
            <person name="Ament-Velasquez S.L."/>
            <person name="Kruys A."/>
            <person name="Hutchinson M.I."/>
            <person name="Powell A.J."/>
            <person name="Barry K."/>
            <person name="Miller A.N."/>
            <person name="Grigoriev I.V."/>
            <person name="Debuchy R."/>
            <person name="Gladieux P."/>
            <person name="Thoren M.H."/>
            <person name="Johannesson H."/>
        </authorList>
    </citation>
    <scope>NUCLEOTIDE SEQUENCE</scope>
    <source>
        <strain evidence="3">PSN293</strain>
    </source>
</reference>
<dbReference type="AlphaFoldDB" id="A0AAN6YIS3"/>
<keyword evidence="1" id="KW-0175">Coiled coil</keyword>
<dbReference type="Proteomes" id="UP001301769">
    <property type="component" value="Unassembled WGS sequence"/>
</dbReference>
<feature type="compositionally biased region" description="Polar residues" evidence="2">
    <location>
        <begin position="555"/>
        <end position="571"/>
    </location>
</feature>
<feature type="coiled-coil region" evidence="1">
    <location>
        <begin position="309"/>
        <end position="343"/>
    </location>
</feature>
<organism evidence="3 4">
    <name type="scientific">Rhypophila decipiens</name>
    <dbReference type="NCBI Taxonomy" id="261697"/>
    <lineage>
        <taxon>Eukaryota</taxon>
        <taxon>Fungi</taxon>
        <taxon>Dikarya</taxon>
        <taxon>Ascomycota</taxon>
        <taxon>Pezizomycotina</taxon>
        <taxon>Sordariomycetes</taxon>
        <taxon>Sordariomycetidae</taxon>
        <taxon>Sordariales</taxon>
        <taxon>Naviculisporaceae</taxon>
        <taxon>Rhypophila</taxon>
    </lineage>
</organism>
<feature type="compositionally biased region" description="Basic and acidic residues" evidence="2">
    <location>
        <begin position="574"/>
        <end position="593"/>
    </location>
</feature>
<comment type="caution">
    <text evidence="3">The sequence shown here is derived from an EMBL/GenBank/DDBJ whole genome shotgun (WGS) entry which is preliminary data.</text>
</comment>
<keyword evidence="4" id="KW-1185">Reference proteome</keyword>
<dbReference type="EMBL" id="MU858059">
    <property type="protein sequence ID" value="KAK4217427.1"/>
    <property type="molecule type" value="Genomic_DNA"/>
</dbReference>
<feature type="region of interest" description="Disordered" evidence="2">
    <location>
        <begin position="546"/>
        <end position="657"/>
    </location>
</feature>
<feature type="compositionally biased region" description="Basic and acidic residues" evidence="2">
    <location>
        <begin position="45"/>
        <end position="66"/>
    </location>
</feature>
<protein>
    <recommendedName>
        <fullName evidence="5">Atg28p</fullName>
    </recommendedName>
</protein>